<evidence type="ECO:0000313" key="2">
    <source>
        <dbReference type="Proteomes" id="UP000326340"/>
    </source>
</evidence>
<dbReference type="AlphaFoldDB" id="A0A5Q4BSS1"/>
<reference evidence="1 2" key="1">
    <citation type="journal article" date="2019" name="Sci. Rep.">
        <title>Colletotrichum shisoi sp. nov., an anthracnose pathogen of Perilla frutescens in Japan: molecular phylogenetic, morphological and genomic evidence.</title>
        <authorList>
            <person name="Gan P."/>
            <person name="Tsushima A."/>
            <person name="Hiroyama R."/>
            <person name="Narusaka M."/>
            <person name="Takano Y."/>
            <person name="Narusaka Y."/>
            <person name="Kawaradani M."/>
            <person name="Damm U."/>
            <person name="Shirasu K."/>
        </authorList>
    </citation>
    <scope>NUCLEOTIDE SEQUENCE [LARGE SCALE GENOMIC DNA]</scope>
    <source>
        <strain evidence="1 2">PG-2018a</strain>
    </source>
</reference>
<dbReference type="EMBL" id="PUHP01000430">
    <property type="protein sequence ID" value="TQN70088.1"/>
    <property type="molecule type" value="Genomic_DNA"/>
</dbReference>
<proteinExistence type="predicted"/>
<gene>
    <name evidence="1" type="ORF">CSHISOI_05470</name>
</gene>
<protein>
    <submittedName>
        <fullName evidence="1">Uncharacterized protein</fullName>
    </submittedName>
</protein>
<name>A0A5Q4BSS1_9PEZI</name>
<sequence length="94" mass="10270">MAVNMCVHREHDSLCSVSLLRQSRRRDFAPVGERVDQCGRGLLRPKQGLLPHTGRRRISRRGSIGFAGGRISAHTSFDASGLNNSATQNIDGQA</sequence>
<organism evidence="1 2">
    <name type="scientific">Colletotrichum shisoi</name>
    <dbReference type="NCBI Taxonomy" id="2078593"/>
    <lineage>
        <taxon>Eukaryota</taxon>
        <taxon>Fungi</taxon>
        <taxon>Dikarya</taxon>
        <taxon>Ascomycota</taxon>
        <taxon>Pezizomycotina</taxon>
        <taxon>Sordariomycetes</taxon>
        <taxon>Hypocreomycetidae</taxon>
        <taxon>Glomerellales</taxon>
        <taxon>Glomerellaceae</taxon>
        <taxon>Colletotrichum</taxon>
        <taxon>Colletotrichum destructivum species complex</taxon>
    </lineage>
</organism>
<keyword evidence="2" id="KW-1185">Reference proteome</keyword>
<dbReference type="Proteomes" id="UP000326340">
    <property type="component" value="Unassembled WGS sequence"/>
</dbReference>
<comment type="caution">
    <text evidence="1">The sequence shown here is derived from an EMBL/GenBank/DDBJ whole genome shotgun (WGS) entry which is preliminary data.</text>
</comment>
<evidence type="ECO:0000313" key="1">
    <source>
        <dbReference type="EMBL" id="TQN70088.1"/>
    </source>
</evidence>
<accession>A0A5Q4BSS1</accession>